<organism evidence="11 12">
    <name type="scientific">Legionella busanensis</name>
    <dbReference type="NCBI Taxonomy" id="190655"/>
    <lineage>
        <taxon>Bacteria</taxon>
        <taxon>Pseudomonadati</taxon>
        <taxon>Pseudomonadota</taxon>
        <taxon>Gammaproteobacteria</taxon>
        <taxon>Legionellales</taxon>
        <taxon>Legionellaceae</taxon>
        <taxon>Legionella</taxon>
    </lineage>
</organism>
<name>A0A378JHM7_9GAMM</name>
<proteinExistence type="inferred from homology"/>
<accession>A0A378JHM7</accession>
<keyword evidence="12" id="KW-1185">Reference proteome</keyword>
<keyword evidence="8 9" id="KW-0472">Membrane</keyword>
<dbReference type="GO" id="GO:0016717">
    <property type="term" value="F:oxidoreductase activity, acting on paired donors, with oxidation of a pair of donors resulting in the reduction of molecular oxygen to two molecules of water"/>
    <property type="evidence" value="ECO:0007669"/>
    <property type="project" value="InterPro"/>
</dbReference>
<comment type="subcellular location">
    <subcellularLocation>
        <location evidence="1">Membrane</location>
        <topology evidence="1">Multi-pass membrane protein</topology>
    </subcellularLocation>
</comment>
<reference evidence="11 12" key="1">
    <citation type="submission" date="2018-06" db="EMBL/GenBank/DDBJ databases">
        <authorList>
            <consortium name="Pathogen Informatics"/>
            <person name="Doyle S."/>
        </authorList>
    </citation>
    <scope>NUCLEOTIDE SEQUENCE [LARGE SCALE GENOMIC DNA]</scope>
    <source>
        <strain evidence="11 12">NCTC13316</strain>
    </source>
</reference>
<evidence type="ECO:0000256" key="2">
    <source>
        <dbReference type="ARBA" id="ARBA00008749"/>
    </source>
</evidence>
<keyword evidence="7" id="KW-0443">Lipid metabolism</keyword>
<feature type="transmembrane region" description="Helical" evidence="9">
    <location>
        <begin position="454"/>
        <end position="474"/>
    </location>
</feature>
<feature type="transmembrane region" description="Helical" evidence="9">
    <location>
        <begin position="78"/>
        <end position="96"/>
    </location>
</feature>
<dbReference type="GO" id="GO:0016020">
    <property type="term" value="C:membrane"/>
    <property type="evidence" value="ECO:0007669"/>
    <property type="project" value="UniProtKB-SubCell"/>
</dbReference>
<evidence type="ECO:0000256" key="7">
    <source>
        <dbReference type="ARBA" id="ARBA00023098"/>
    </source>
</evidence>
<dbReference type="Pfam" id="PF04116">
    <property type="entry name" value="FA_hydroxylase"/>
    <property type="match status" value="1"/>
</dbReference>
<feature type="transmembrane region" description="Helical" evidence="9">
    <location>
        <begin position="46"/>
        <end position="71"/>
    </location>
</feature>
<keyword evidence="5 9" id="KW-1133">Transmembrane helix</keyword>
<dbReference type="InterPro" id="IPR006694">
    <property type="entry name" value="Fatty_acid_hydroxylase"/>
</dbReference>
<sequence>MDLYDADFYSIIRMLFFFMMIGLFIILEVFIPLHSLGKEGGQKRRLLNWGVGMLSAVIAIPLSTLSAALFCEQYNFGLFHYFTVPLWLGFILWFLINDLVYYSYHRLAHAHRFFWYFHKVHHSDKSLNTTTAIRFHPLEYLAVNFIKISAIFIFGPYFIIIFFCDVIQAVIMLWAHSNLKINKTVERYLSLFIVTPRYHVLHHLEDPNAKNFATVLTIWDRLTKGKVDPIFEEEKINNLKLGLGPDKCYDNLTSMLLLDRLIEAIKKTNFAHFKYSLLTITIMIGFWILALFYPSVTQGMLGINVWWSLLYLVLACHFTMIVVSIYLHRSETHRAVRFHLIIRHIFRFWLWLATGTNRSEWVAVHRAHHQAPDTDKDPHSPAIYGLKTLFTSGFELYHKAKSEQVVEKYGIISDNDYLEKHWYSKYSIIGPIILLVIEILLVGIWAIPLWTLQMILQIMFQASIINGLGHYLGYRNFETKDKSHNITSFGLLIAGEELHNNHHQYPASAKFSFYSNEVDIGWIYILLLKKLGLARIKLKPLAKANLEFKKYRLKEE</sequence>
<feature type="transmembrane region" description="Helical" evidence="9">
    <location>
        <begin position="12"/>
        <end position="34"/>
    </location>
</feature>
<dbReference type="InterPro" id="IPR015876">
    <property type="entry name" value="Acyl-CoA_DS"/>
</dbReference>
<evidence type="ECO:0000256" key="1">
    <source>
        <dbReference type="ARBA" id="ARBA00004141"/>
    </source>
</evidence>
<comment type="similarity">
    <text evidence="2">Belongs to the fatty acid desaturase type 2 family.</text>
</comment>
<dbReference type="GO" id="GO:0006631">
    <property type="term" value="P:fatty acid metabolic process"/>
    <property type="evidence" value="ECO:0007669"/>
    <property type="project" value="UniProtKB-KW"/>
</dbReference>
<feature type="transmembrane region" description="Helical" evidence="9">
    <location>
        <begin position="275"/>
        <end position="293"/>
    </location>
</feature>
<keyword evidence="4" id="KW-0276">Fatty acid metabolism</keyword>
<dbReference type="PRINTS" id="PR00075">
    <property type="entry name" value="FACDDSATRASE"/>
</dbReference>
<dbReference type="PANTHER" id="PTHR11351">
    <property type="entry name" value="ACYL-COA DESATURASE"/>
    <property type="match status" value="1"/>
</dbReference>
<evidence type="ECO:0000259" key="10">
    <source>
        <dbReference type="Pfam" id="PF04116"/>
    </source>
</evidence>
<keyword evidence="3 9" id="KW-0812">Transmembrane</keyword>
<dbReference type="EMBL" id="UGOD01000001">
    <property type="protein sequence ID" value="STX50188.1"/>
    <property type="molecule type" value="Genomic_DNA"/>
</dbReference>
<evidence type="ECO:0000256" key="5">
    <source>
        <dbReference type="ARBA" id="ARBA00022989"/>
    </source>
</evidence>
<gene>
    <name evidence="11" type="ORF">NCTC13316_00255</name>
</gene>
<feature type="transmembrane region" description="Helical" evidence="9">
    <location>
        <begin position="305"/>
        <end position="327"/>
    </location>
</feature>
<dbReference type="OrthoDB" id="5648500at2"/>
<dbReference type="Proteomes" id="UP000254794">
    <property type="component" value="Unassembled WGS sequence"/>
</dbReference>
<evidence type="ECO:0000256" key="9">
    <source>
        <dbReference type="SAM" id="Phobius"/>
    </source>
</evidence>
<feature type="domain" description="Fatty acid hydroxylase" evidence="10">
    <location>
        <begin position="90"/>
        <end position="223"/>
    </location>
</feature>
<feature type="transmembrane region" description="Helical" evidence="9">
    <location>
        <begin position="428"/>
        <end position="448"/>
    </location>
</feature>
<dbReference type="RefSeq" id="WP_115329777.1">
    <property type="nucleotide sequence ID" value="NZ_UGOD01000001.1"/>
</dbReference>
<dbReference type="CDD" id="cd03505">
    <property type="entry name" value="Delta9-FADS-like"/>
    <property type="match status" value="1"/>
</dbReference>
<evidence type="ECO:0000256" key="4">
    <source>
        <dbReference type="ARBA" id="ARBA00022832"/>
    </source>
</evidence>
<keyword evidence="6" id="KW-0560">Oxidoreductase</keyword>
<evidence type="ECO:0000256" key="3">
    <source>
        <dbReference type="ARBA" id="ARBA00022692"/>
    </source>
</evidence>
<evidence type="ECO:0000313" key="12">
    <source>
        <dbReference type="Proteomes" id="UP000254794"/>
    </source>
</evidence>
<evidence type="ECO:0000256" key="8">
    <source>
        <dbReference type="ARBA" id="ARBA00023136"/>
    </source>
</evidence>
<feature type="transmembrane region" description="Helical" evidence="9">
    <location>
        <begin position="148"/>
        <end position="174"/>
    </location>
</feature>
<dbReference type="GO" id="GO:0008610">
    <property type="term" value="P:lipid biosynthetic process"/>
    <property type="evidence" value="ECO:0007669"/>
    <property type="project" value="InterPro"/>
</dbReference>
<protein>
    <submittedName>
        <fullName evidence="11">Putative sterol desaturase</fullName>
    </submittedName>
</protein>
<dbReference type="PANTHER" id="PTHR11351:SF33">
    <property type="entry name" value="DELTA-9 FATTY ACID DESATURASE, DESA"/>
    <property type="match status" value="1"/>
</dbReference>
<evidence type="ECO:0000256" key="6">
    <source>
        <dbReference type="ARBA" id="ARBA00023002"/>
    </source>
</evidence>
<evidence type="ECO:0000313" key="11">
    <source>
        <dbReference type="EMBL" id="STX50188.1"/>
    </source>
</evidence>
<dbReference type="GO" id="GO:0005506">
    <property type="term" value="F:iron ion binding"/>
    <property type="evidence" value="ECO:0007669"/>
    <property type="project" value="InterPro"/>
</dbReference>
<dbReference type="AlphaFoldDB" id="A0A378JHM7"/>